<evidence type="ECO:0000256" key="6">
    <source>
        <dbReference type="ARBA" id="ARBA00023010"/>
    </source>
</evidence>
<comment type="caution">
    <text evidence="10">The sequence shown here is derived from an EMBL/GenBank/DDBJ whole genome shotgun (WGS) entry which is preliminary data.</text>
</comment>
<dbReference type="InterPro" id="IPR011502">
    <property type="entry name" value="Nucleoporin_Nup85"/>
</dbReference>
<evidence type="ECO:0000313" key="10">
    <source>
        <dbReference type="EMBL" id="KAK8916455.1"/>
    </source>
</evidence>
<evidence type="ECO:0000256" key="4">
    <source>
        <dbReference type="ARBA" id="ARBA00022816"/>
    </source>
</evidence>
<dbReference type="GO" id="GO:0045893">
    <property type="term" value="P:positive regulation of DNA-templated transcription"/>
    <property type="evidence" value="ECO:0007669"/>
    <property type="project" value="TreeGrafter"/>
</dbReference>
<dbReference type="PANTHER" id="PTHR13373:SF21">
    <property type="entry name" value="NUCLEAR PORE COMPLEX PROTEIN NUP85"/>
    <property type="match status" value="1"/>
</dbReference>
<dbReference type="EMBL" id="JBBWWQ010000020">
    <property type="protein sequence ID" value="KAK8916455.1"/>
    <property type="molecule type" value="Genomic_DNA"/>
</dbReference>
<gene>
    <name evidence="10" type="primary">NUP85</name>
    <name evidence="10" type="ORF">KSP39_PZI022374</name>
</gene>
<organism evidence="10 11">
    <name type="scientific">Platanthera zijinensis</name>
    <dbReference type="NCBI Taxonomy" id="2320716"/>
    <lineage>
        <taxon>Eukaryota</taxon>
        <taxon>Viridiplantae</taxon>
        <taxon>Streptophyta</taxon>
        <taxon>Embryophyta</taxon>
        <taxon>Tracheophyta</taxon>
        <taxon>Spermatophyta</taxon>
        <taxon>Magnoliopsida</taxon>
        <taxon>Liliopsida</taxon>
        <taxon>Asparagales</taxon>
        <taxon>Orchidaceae</taxon>
        <taxon>Orchidoideae</taxon>
        <taxon>Orchideae</taxon>
        <taxon>Orchidinae</taxon>
        <taxon>Platanthera</taxon>
    </lineage>
</organism>
<evidence type="ECO:0000256" key="8">
    <source>
        <dbReference type="ARBA" id="ARBA00023242"/>
    </source>
</evidence>
<dbReference type="GO" id="GO:0031080">
    <property type="term" value="C:nuclear pore outer ring"/>
    <property type="evidence" value="ECO:0007669"/>
    <property type="project" value="TreeGrafter"/>
</dbReference>
<accession>A0AAP0FUU0</accession>
<keyword evidence="11" id="KW-1185">Reference proteome</keyword>
<keyword evidence="4 9" id="KW-0509">mRNA transport</keyword>
<evidence type="ECO:0000256" key="9">
    <source>
        <dbReference type="RuleBase" id="RU365073"/>
    </source>
</evidence>
<keyword evidence="6 9" id="KW-0811">Translocation</keyword>
<keyword evidence="8 9" id="KW-0539">Nucleus</keyword>
<evidence type="ECO:0000256" key="2">
    <source>
        <dbReference type="ARBA" id="ARBA00005573"/>
    </source>
</evidence>
<evidence type="ECO:0000256" key="3">
    <source>
        <dbReference type="ARBA" id="ARBA00022448"/>
    </source>
</evidence>
<dbReference type="GO" id="GO:0017056">
    <property type="term" value="F:structural constituent of nuclear pore"/>
    <property type="evidence" value="ECO:0007669"/>
    <property type="project" value="TreeGrafter"/>
</dbReference>
<evidence type="ECO:0000256" key="1">
    <source>
        <dbReference type="ARBA" id="ARBA00004567"/>
    </source>
</evidence>
<proteinExistence type="inferred from homology"/>
<comment type="function">
    <text evidence="9">Functions as a component of the nuclear pore complex (NPC).</text>
</comment>
<comment type="subcellular location">
    <subcellularLocation>
        <location evidence="1 9">Nucleus</location>
        <location evidence="1 9">Nuclear pore complex</location>
    </subcellularLocation>
</comment>
<evidence type="ECO:0000256" key="5">
    <source>
        <dbReference type="ARBA" id="ARBA00022927"/>
    </source>
</evidence>
<comment type="subunit">
    <text evidence="9">Component of the nuclear pore complex (NPC).</text>
</comment>
<evidence type="ECO:0000256" key="7">
    <source>
        <dbReference type="ARBA" id="ARBA00023132"/>
    </source>
</evidence>
<keyword evidence="3 9" id="KW-0813">Transport</keyword>
<keyword evidence="7 9" id="KW-0906">Nuclear pore complex</keyword>
<sequence>MPGRLMEPDGALIPFSTEVDVPLYNIQHGVKLPIFRIFVSWSRSNLLQVACIRPFEDDFNNEEDTGTSDGGDLGGKVVEVKLGASDPQISEAQRRRIAYGSVSPFAFLQGRKNALAMMSRMSSSSFGDWWQHVLEYSRSILELLENTNPPSRSVIEDPRIVLKLVNKPTGLKAAWQLMEMFYVDKHSLTWLPEQLVDWVAEYDCILSETEVTVHSKLFKLQEKLVNLQVIEDDPEYWEALSSALTVGWLDAVVKLLRLHGSYQLNQMDSRETENGLVEAVAVLVSTMPRLRHDLPAGKLGQCYKTKPDFIKAWEKWRGQITKLDCSAFWVHCGHRQTREGLRNLLQIMLGNMNNISNASFHWMELFVSHFLYIKPLTMSFEEMHRLAQKCLQLKSSSLSNGLTRLIVGALGENIEVVIAECSKSFGPWYGMKCILLMITHALELLAADSNQNEILFSERYNLGGISIVELHRIVYAQVLFSHSLTSQIAPTYLASCPKQGLGLLEISLSRQPVQNYTLILKDLEICRLYELDKICSFVKKITGMHQWKHGRKGSGIYWFQKAGDESRLNQIAQQLFECIGSSNTNETFKQWEGLIELLGPDVGTAGGLGFLHRYRDFKNSLRHVQYGRATDTARHSVELLIQLLKSPSTPQLLWLPLLHDSVKLLNWKDRPLLNAAETNLLLSKLQELSMLQLLPDSPQLDLPPLELASIRLALATNLSRAFLEE</sequence>
<reference evidence="10 11" key="1">
    <citation type="journal article" date="2022" name="Nat. Plants">
        <title>Genomes of leafy and leafless Platanthera orchids illuminate the evolution of mycoheterotrophy.</title>
        <authorList>
            <person name="Li M.H."/>
            <person name="Liu K.W."/>
            <person name="Li Z."/>
            <person name="Lu H.C."/>
            <person name="Ye Q.L."/>
            <person name="Zhang D."/>
            <person name="Wang J.Y."/>
            <person name="Li Y.F."/>
            <person name="Zhong Z.M."/>
            <person name="Liu X."/>
            <person name="Yu X."/>
            <person name="Liu D.K."/>
            <person name="Tu X.D."/>
            <person name="Liu B."/>
            <person name="Hao Y."/>
            <person name="Liao X.Y."/>
            <person name="Jiang Y.T."/>
            <person name="Sun W.H."/>
            <person name="Chen J."/>
            <person name="Chen Y.Q."/>
            <person name="Ai Y."/>
            <person name="Zhai J.W."/>
            <person name="Wu S.S."/>
            <person name="Zhou Z."/>
            <person name="Hsiao Y.Y."/>
            <person name="Wu W.L."/>
            <person name="Chen Y.Y."/>
            <person name="Lin Y.F."/>
            <person name="Hsu J.L."/>
            <person name="Li C.Y."/>
            <person name="Wang Z.W."/>
            <person name="Zhao X."/>
            <person name="Zhong W.Y."/>
            <person name="Ma X.K."/>
            <person name="Ma L."/>
            <person name="Huang J."/>
            <person name="Chen G.Z."/>
            <person name="Huang M.Z."/>
            <person name="Huang L."/>
            <person name="Peng D.H."/>
            <person name="Luo Y.B."/>
            <person name="Zou S.Q."/>
            <person name="Chen S.P."/>
            <person name="Lan S."/>
            <person name="Tsai W.C."/>
            <person name="Van de Peer Y."/>
            <person name="Liu Z.J."/>
        </authorList>
    </citation>
    <scope>NUCLEOTIDE SEQUENCE [LARGE SCALE GENOMIC DNA]</scope>
    <source>
        <strain evidence="10">Lor287</strain>
    </source>
</reference>
<dbReference type="PANTHER" id="PTHR13373">
    <property type="entry name" value="FROUNT PROTEIN-RELATED"/>
    <property type="match status" value="1"/>
</dbReference>
<dbReference type="GO" id="GO:0006606">
    <property type="term" value="P:protein import into nucleus"/>
    <property type="evidence" value="ECO:0007669"/>
    <property type="project" value="TreeGrafter"/>
</dbReference>
<keyword evidence="9" id="KW-0472">Membrane</keyword>
<dbReference type="GO" id="GO:0006406">
    <property type="term" value="P:mRNA export from nucleus"/>
    <property type="evidence" value="ECO:0007669"/>
    <property type="project" value="TreeGrafter"/>
</dbReference>
<dbReference type="GO" id="GO:0031965">
    <property type="term" value="C:nuclear membrane"/>
    <property type="evidence" value="ECO:0007669"/>
    <property type="project" value="UniProtKB-UniRule"/>
</dbReference>
<dbReference type="Pfam" id="PF07575">
    <property type="entry name" value="Nucleopor_Nup85"/>
    <property type="match status" value="1"/>
</dbReference>
<comment type="similarity">
    <text evidence="2 9">Belongs to the nucleoporin Nup85 family.</text>
</comment>
<keyword evidence="5 9" id="KW-0653">Protein transport</keyword>
<protein>
    <recommendedName>
        <fullName evidence="9">Nuclear pore complex protein Nup85</fullName>
    </recommendedName>
</protein>
<name>A0AAP0FUU0_9ASPA</name>
<dbReference type="AlphaFoldDB" id="A0AAP0FUU0"/>
<evidence type="ECO:0000313" key="11">
    <source>
        <dbReference type="Proteomes" id="UP001418222"/>
    </source>
</evidence>
<dbReference type="Proteomes" id="UP001418222">
    <property type="component" value="Unassembled WGS sequence"/>
</dbReference>